<comment type="caution">
    <text evidence="3">The sequence shown here is derived from an EMBL/GenBank/DDBJ whole genome shotgun (WGS) entry which is preliminary data.</text>
</comment>
<evidence type="ECO:0000259" key="2">
    <source>
        <dbReference type="Pfam" id="PF04366"/>
    </source>
</evidence>
<keyword evidence="4" id="KW-1185">Reference proteome</keyword>
<dbReference type="Pfam" id="PF04366">
    <property type="entry name" value="Ysc84"/>
    <property type="match status" value="1"/>
</dbReference>
<dbReference type="CDD" id="cd11524">
    <property type="entry name" value="SYLF"/>
    <property type="match status" value="1"/>
</dbReference>
<dbReference type="EMBL" id="JAJLJH010000001">
    <property type="protein sequence ID" value="MCK9684500.1"/>
    <property type="molecule type" value="Genomic_DNA"/>
</dbReference>
<dbReference type="Proteomes" id="UP001139353">
    <property type="component" value="Unassembled WGS sequence"/>
</dbReference>
<name>A0A9X2C118_9BURK</name>
<accession>A0A9X2C118</accession>
<protein>
    <submittedName>
        <fullName evidence="3">Twin-arginine translocation pathway signal</fullName>
    </submittedName>
</protein>
<sequence length="196" mass="19966">MQTARLISLIALAASAALAGCSTTASVTKPAEGGGPSTAESRHAVDASYQETLDRLYAGTPGSRELVAKARGVLVFPRVISAGLVVGGAYGEGQLREHGHVEGYYRTTTGSVGWQIGAQSRALVFLFMSEDALQRFKAGHGWSGGVDASVAVLTVGANGALDASASQAPTVAFVLTNAGLMAGATLEGTKVTRIDE</sequence>
<dbReference type="PROSITE" id="PS51257">
    <property type="entry name" value="PROKAR_LIPOPROTEIN"/>
    <property type="match status" value="1"/>
</dbReference>
<feature type="domain" description="Ysc84 actin-binding" evidence="2">
    <location>
        <begin position="109"/>
        <end position="192"/>
    </location>
</feature>
<dbReference type="InterPro" id="IPR007461">
    <property type="entry name" value="Ysc84_actin-binding"/>
</dbReference>
<feature type="signal peptide" evidence="1">
    <location>
        <begin position="1"/>
        <end position="19"/>
    </location>
</feature>
<dbReference type="RefSeq" id="WP_275680527.1">
    <property type="nucleotide sequence ID" value="NZ_JAJLJH010000001.1"/>
</dbReference>
<organism evidence="3 4">
    <name type="scientific">Scleromatobacter humisilvae</name>
    <dbReference type="NCBI Taxonomy" id="2897159"/>
    <lineage>
        <taxon>Bacteria</taxon>
        <taxon>Pseudomonadati</taxon>
        <taxon>Pseudomonadota</taxon>
        <taxon>Betaproteobacteria</taxon>
        <taxon>Burkholderiales</taxon>
        <taxon>Sphaerotilaceae</taxon>
        <taxon>Scleromatobacter</taxon>
    </lineage>
</organism>
<evidence type="ECO:0000313" key="4">
    <source>
        <dbReference type="Proteomes" id="UP001139353"/>
    </source>
</evidence>
<feature type="chain" id="PRO_5040829065" evidence="1">
    <location>
        <begin position="20"/>
        <end position="196"/>
    </location>
</feature>
<dbReference type="AlphaFoldDB" id="A0A9X2C118"/>
<keyword evidence="1" id="KW-0732">Signal</keyword>
<reference evidence="3" key="1">
    <citation type="submission" date="2021-11" db="EMBL/GenBank/DDBJ databases">
        <title>BS-T2-15 a new species belonging to the Comamonadaceae family isolated from the soil of a French oak forest.</title>
        <authorList>
            <person name="Mieszkin S."/>
            <person name="Alain K."/>
        </authorList>
    </citation>
    <scope>NUCLEOTIDE SEQUENCE</scope>
    <source>
        <strain evidence="3">BS-T2-15</strain>
    </source>
</reference>
<proteinExistence type="predicted"/>
<evidence type="ECO:0000313" key="3">
    <source>
        <dbReference type="EMBL" id="MCK9684500.1"/>
    </source>
</evidence>
<gene>
    <name evidence="3" type="ORF">LPC04_02120</name>
</gene>
<evidence type="ECO:0000256" key="1">
    <source>
        <dbReference type="SAM" id="SignalP"/>
    </source>
</evidence>